<evidence type="ECO:0000313" key="9">
    <source>
        <dbReference type="EMBL" id="ADJ23978.1"/>
    </source>
</evidence>
<evidence type="ECO:0000256" key="4">
    <source>
        <dbReference type="ARBA" id="ARBA00022982"/>
    </source>
</evidence>
<dbReference type="InterPro" id="IPR009056">
    <property type="entry name" value="Cyt_c-like_dom"/>
</dbReference>
<evidence type="ECO:0000256" key="5">
    <source>
        <dbReference type="ARBA" id="ARBA00023004"/>
    </source>
</evidence>
<proteinExistence type="predicted"/>
<evidence type="ECO:0000256" key="1">
    <source>
        <dbReference type="ARBA" id="ARBA00022448"/>
    </source>
</evidence>
<feature type="signal peptide" evidence="7">
    <location>
        <begin position="1"/>
        <end position="22"/>
    </location>
</feature>
<dbReference type="Gene3D" id="1.10.760.10">
    <property type="entry name" value="Cytochrome c-like domain"/>
    <property type="match status" value="1"/>
</dbReference>
<protein>
    <submittedName>
        <fullName evidence="9">Cytochrome c class I</fullName>
    </submittedName>
</protein>
<dbReference type="RefSeq" id="WP_013216137.1">
    <property type="nucleotide sequence ID" value="NC_014313.1"/>
</dbReference>
<dbReference type="PROSITE" id="PS51007">
    <property type="entry name" value="CYTC"/>
    <property type="match status" value="1"/>
</dbReference>
<accession>D8JQM4</accession>
<evidence type="ECO:0000256" key="2">
    <source>
        <dbReference type="ARBA" id="ARBA00022617"/>
    </source>
</evidence>
<dbReference type="GO" id="GO:0020037">
    <property type="term" value="F:heme binding"/>
    <property type="evidence" value="ECO:0007669"/>
    <property type="project" value="InterPro"/>
</dbReference>
<dbReference type="InterPro" id="IPR036909">
    <property type="entry name" value="Cyt_c-like_dom_sf"/>
</dbReference>
<dbReference type="HOGENOM" id="CLU_060944_3_0_5"/>
<dbReference type="AlphaFoldDB" id="D8JQM4"/>
<dbReference type="SUPFAM" id="SSF46626">
    <property type="entry name" value="Cytochrome c"/>
    <property type="match status" value="1"/>
</dbReference>
<name>D8JQM4_HYPDA</name>
<evidence type="ECO:0000256" key="3">
    <source>
        <dbReference type="ARBA" id="ARBA00022723"/>
    </source>
</evidence>
<keyword evidence="10" id="KW-1185">Reference proteome</keyword>
<dbReference type="eggNOG" id="COG3474">
    <property type="taxonomic scope" value="Bacteria"/>
</dbReference>
<keyword evidence="5 6" id="KW-0408">Iron</keyword>
<keyword evidence="4" id="KW-0249">Electron transport</keyword>
<feature type="chain" id="PRO_5003116369" evidence="7">
    <location>
        <begin position="23"/>
        <end position="123"/>
    </location>
</feature>
<keyword evidence="1" id="KW-0813">Transport</keyword>
<keyword evidence="7" id="KW-0732">Signal</keyword>
<gene>
    <name evidence="9" type="ordered locus">Hden_2180</name>
</gene>
<evidence type="ECO:0000256" key="6">
    <source>
        <dbReference type="PROSITE-ProRule" id="PRU00433"/>
    </source>
</evidence>
<evidence type="ECO:0000313" key="10">
    <source>
        <dbReference type="Proteomes" id="UP000002033"/>
    </source>
</evidence>
<reference evidence="10" key="1">
    <citation type="journal article" date="2011" name="J. Bacteriol.">
        <title>Genome sequences of eight morphologically diverse alphaproteobacteria.</title>
        <authorList>
            <consortium name="US DOE Joint Genome Institute"/>
            <person name="Brown P.J."/>
            <person name="Kysela D.T."/>
            <person name="Buechlein A."/>
            <person name="Hemmerich C."/>
            <person name="Brun Y.V."/>
        </authorList>
    </citation>
    <scope>NUCLEOTIDE SEQUENCE [LARGE SCALE GENOMIC DNA]</scope>
    <source>
        <strain evidence="10">ATCC 51888 / DSM 1869 / NCIB 11706 / TK 0415</strain>
    </source>
</reference>
<feature type="domain" description="Cytochrome c" evidence="8">
    <location>
        <begin position="23"/>
        <end position="123"/>
    </location>
</feature>
<dbReference type="GO" id="GO:0046872">
    <property type="term" value="F:metal ion binding"/>
    <property type="evidence" value="ECO:0007669"/>
    <property type="project" value="UniProtKB-KW"/>
</dbReference>
<evidence type="ECO:0000256" key="7">
    <source>
        <dbReference type="SAM" id="SignalP"/>
    </source>
</evidence>
<dbReference type="Proteomes" id="UP000002033">
    <property type="component" value="Chromosome"/>
</dbReference>
<keyword evidence="2 6" id="KW-0349">Heme</keyword>
<dbReference type="InterPro" id="IPR002327">
    <property type="entry name" value="Cyt_c_1A/1B"/>
</dbReference>
<dbReference type="GO" id="GO:0009055">
    <property type="term" value="F:electron transfer activity"/>
    <property type="evidence" value="ECO:0007669"/>
    <property type="project" value="InterPro"/>
</dbReference>
<evidence type="ECO:0000259" key="8">
    <source>
        <dbReference type="PROSITE" id="PS51007"/>
    </source>
</evidence>
<keyword evidence="3 6" id="KW-0479">Metal-binding</keyword>
<dbReference type="PRINTS" id="PR00604">
    <property type="entry name" value="CYTCHRMECIAB"/>
</dbReference>
<dbReference type="PANTHER" id="PTHR11961">
    <property type="entry name" value="CYTOCHROME C"/>
    <property type="match status" value="1"/>
</dbReference>
<sequence precursor="true">MHMVLIAAALVLSAVFSQAAFAADQTSGEQLFNNNCRTCHSWKEGDNRLGPNLHKIVGRKSGAVEGYAYSQSMKQANLTWDEATLDKFIASPDSVVQSNNMKPFNGITDAATRKHIVEFLKSK</sequence>
<dbReference type="EMBL" id="CP002083">
    <property type="protein sequence ID" value="ADJ23978.1"/>
    <property type="molecule type" value="Genomic_DNA"/>
</dbReference>
<dbReference type="STRING" id="582899.Hden_2180"/>
<organism evidence="9 10">
    <name type="scientific">Hyphomicrobium denitrificans (strain ATCC 51888 / DSM 1869 / NCIMB 11706 / TK 0415)</name>
    <dbReference type="NCBI Taxonomy" id="582899"/>
    <lineage>
        <taxon>Bacteria</taxon>
        <taxon>Pseudomonadati</taxon>
        <taxon>Pseudomonadota</taxon>
        <taxon>Alphaproteobacteria</taxon>
        <taxon>Hyphomicrobiales</taxon>
        <taxon>Hyphomicrobiaceae</taxon>
        <taxon>Hyphomicrobium</taxon>
    </lineage>
</organism>
<dbReference type="Pfam" id="PF00034">
    <property type="entry name" value="Cytochrom_C"/>
    <property type="match status" value="1"/>
</dbReference>
<dbReference type="KEGG" id="hdn:Hden_2180"/>